<protein>
    <submittedName>
        <fullName evidence="1">Uncharacterized protein</fullName>
    </submittedName>
</protein>
<dbReference type="EMBL" id="BARS01054688">
    <property type="protein sequence ID" value="GAG50919.1"/>
    <property type="molecule type" value="Genomic_DNA"/>
</dbReference>
<gene>
    <name evidence="1" type="ORF">S01H1_80907</name>
</gene>
<accession>X0Y4Q8</accession>
<organism evidence="1">
    <name type="scientific">marine sediment metagenome</name>
    <dbReference type="NCBI Taxonomy" id="412755"/>
    <lineage>
        <taxon>unclassified sequences</taxon>
        <taxon>metagenomes</taxon>
        <taxon>ecological metagenomes</taxon>
    </lineage>
</organism>
<name>X0Y4Q8_9ZZZZ</name>
<proteinExistence type="predicted"/>
<comment type="caution">
    <text evidence="1">The sequence shown here is derived from an EMBL/GenBank/DDBJ whole genome shotgun (WGS) entry which is preliminary data.</text>
</comment>
<dbReference type="AlphaFoldDB" id="X0Y4Q8"/>
<sequence length="35" mass="4105">MKPTKKTIRKAIVNGYMIVLKDIIQYLPKSEQEKV</sequence>
<feature type="non-terminal residue" evidence="1">
    <location>
        <position position="35"/>
    </location>
</feature>
<reference evidence="1" key="1">
    <citation type="journal article" date="2014" name="Front. Microbiol.">
        <title>High frequency of phylogenetically diverse reductive dehalogenase-homologous genes in deep subseafloor sedimentary metagenomes.</title>
        <authorList>
            <person name="Kawai M."/>
            <person name="Futagami T."/>
            <person name="Toyoda A."/>
            <person name="Takaki Y."/>
            <person name="Nishi S."/>
            <person name="Hori S."/>
            <person name="Arai W."/>
            <person name="Tsubouchi T."/>
            <person name="Morono Y."/>
            <person name="Uchiyama I."/>
            <person name="Ito T."/>
            <person name="Fujiyama A."/>
            <person name="Inagaki F."/>
            <person name="Takami H."/>
        </authorList>
    </citation>
    <scope>NUCLEOTIDE SEQUENCE</scope>
    <source>
        <strain evidence="1">Expedition CK06-06</strain>
    </source>
</reference>
<evidence type="ECO:0000313" key="1">
    <source>
        <dbReference type="EMBL" id="GAG50919.1"/>
    </source>
</evidence>